<name>A0A1Z1FFI4_9SPHN</name>
<gene>
    <name evidence="3" type="ORF">A9D14_11995</name>
</gene>
<feature type="signal peptide" evidence="2">
    <location>
        <begin position="1"/>
        <end position="21"/>
    </location>
</feature>
<dbReference type="RefSeq" id="WP_066849091.1">
    <property type="nucleotide sequence ID" value="NZ_CP019602.1"/>
</dbReference>
<keyword evidence="4" id="KW-1185">Reference proteome</keyword>
<organism evidence="3 4">
    <name type="scientific">Croceicoccus marinus</name>
    <dbReference type="NCBI Taxonomy" id="450378"/>
    <lineage>
        <taxon>Bacteria</taxon>
        <taxon>Pseudomonadati</taxon>
        <taxon>Pseudomonadota</taxon>
        <taxon>Alphaproteobacteria</taxon>
        <taxon>Sphingomonadales</taxon>
        <taxon>Erythrobacteraceae</taxon>
        <taxon>Croceicoccus</taxon>
    </lineage>
</organism>
<evidence type="ECO:0000256" key="2">
    <source>
        <dbReference type="SAM" id="SignalP"/>
    </source>
</evidence>
<evidence type="ECO:0000256" key="1">
    <source>
        <dbReference type="SAM" id="MobiDB-lite"/>
    </source>
</evidence>
<evidence type="ECO:0000313" key="4">
    <source>
        <dbReference type="Proteomes" id="UP000195807"/>
    </source>
</evidence>
<reference evidence="3 4" key="1">
    <citation type="submission" date="2017-01" db="EMBL/GenBank/DDBJ databases">
        <title>Complete genome sequence of esterase-producing bacterium Croceicoccus marinus E4A9.</title>
        <authorList>
            <person name="Wu Y.-H."/>
            <person name="Cheng H."/>
            <person name="Xu L."/>
            <person name="Huo Y.-Y."/>
            <person name="Wang C.-S."/>
            <person name="Xu X.-W."/>
        </authorList>
    </citation>
    <scope>NUCLEOTIDE SEQUENCE [LARGE SCALE GENOMIC DNA]</scope>
    <source>
        <strain evidence="3 4">E4A9</strain>
    </source>
</reference>
<feature type="compositionally biased region" description="Acidic residues" evidence="1">
    <location>
        <begin position="67"/>
        <end position="90"/>
    </location>
</feature>
<dbReference type="EMBL" id="CP019602">
    <property type="protein sequence ID" value="ARU17493.1"/>
    <property type="molecule type" value="Genomic_DNA"/>
</dbReference>
<feature type="chain" id="PRO_5011757403" evidence="2">
    <location>
        <begin position="22"/>
        <end position="90"/>
    </location>
</feature>
<dbReference type="STRING" id="450378.GCA_001661675_02410"/>
<dbReference type="PROSITE" id="PS51257">
    <property type="entry name" value="PROKAR_LIPOPROTEIN"/>
    <property type="match status" value="1"/>
</dbReference>
<dbReference type="AlphaFoldDB" id="A0A1Z1FFI4"/>
<keyword evidence="2" id="KW-0732">Signal</keyword>
<accession>A0A1Z1FFI4</accession>
<evidence type="ECO:0000313" key="3">
    <source>
        <dbReference type="EMBL" id="ARU17493.1"/>
    </source>
</evidence>
<protein>
    <submittedName>
        <fullName evidence="3">Uncharacterized protein</fullName>
    </submittedName>
</protein>
<proteinExistence type="predicted"/>
<feature type="region of interest" description="Disordered" evidence="1">
    <location>
        <begin position="48"/>
        <end position="90"/>
    </location>
</feature>
<sequence length="90" mass="9028">MRKIILAAAAAGAALSLVACSEGTEENAEATMDSMAADADANMDAVEATAEDAAAEAEMATDSAMEATDEAAAEVEADVQDETVTEAQVD</sequence>
<feature type="compositionally biased region" description="Low complexity" evidence="1">
    <location>
        <begin position="56"/>
        <end position="66"/>
    </location>
</feature>
<dbReference type="KEGG" id="cman:A9D14_11995"/>
<dbReference type="Proteomes" id="UP000195807">
    <property type="component" value="Chromosome"/>
</dbReference>